<dbReference type="Proteomes" id="UP000199642">
    <property type="component" value="Unassembled WGS sequence"/>
</dbReference>
<dbReference type="AlphaFoldDB" id="A0A1I2T120"/>
<accession>A0A1I2T120</accession>
<protein>
    <submittedName>
        <fullName evidence="2">Uncharacterized protein</fullName>
    </submittedName>
</protein>
<keyword evidence="1" id="KW-0732">Signal</keyword>
<gene>
    <name evidence="2" type="ORF">SAMN04487988_105170</name>
</gene>
<evidence type="ECO:0000313" key="2">
    <source>
        <dbReference type="EMBL" id="SFG58724.1"/>
    </source>
</evidence>
<name>A0A1I2T120_9BACT</name>
<reference evidence="3" key="1">
    <citation type="submission" date="2016-10" db="EMBL/GenBank/DDBJ databases">
        <authorList>
            <person name="Varghese N."/>
            <person name="Submissions S."/>
        </authorList>
    </citation>
    <scope>NUCLEOTIDE SEQUENCE [LARGE SCALE GENOMIC DNA]</scope>
    <source>
        <strain evidence="3">DSM 19315</strain>
    </source>
</reference>
<dbReference type="EMBL" id="FOPC01000005">
    <property type="protein sequence ID" value="SFG58724.1"/>
    <property type="molecule type" value="Genomic_DNA"/>
</dbReference>
<proteinExistence type="predicted"/>
<organism evidence="2 3">
    <name type="scientific">Algoriphagus hitonicola</name>
    <dbReference type="NCBI Taxonomy" id="435880"/>
    <lineage>
        <taxon>Bacteria</taxon>
        <taxon>Pseudomonadati</taxon>
        <taxon>Bacteroidota</taxon>
        <taxon>Cytophagia</taxon>
        <taxon>Cytophagales</taxon>
        <taxon>Cyclobacteriaceae</taxon>
        <taxon>Algoriphagus</taxon>
    </lineage>
</organism>
<evidence type="ECO:0000313" key="3">
    <source>
        <dbReference type="Proteomes" id="UP000199642"/>
    </source>
</evidence>
<keyword evidence="3" id="KW-1185">Reference proteome</keyword>
<evidence type="ECO:0000256" key="1">
    <source>
        <dbReference type="SAM" id="SignalP"/>
    </source>
</evidence>
<dbReference type="OrthoDB" id="9990616at2"/>
<sequence>MKKTFSNLIGTAVIVVSLFSINPAFGTEGESEGFVKEFCAVSQTEKCKQAGDGCTAKKICFWKDLGQIAETAGKIAATAASVVVIADAID</sequence>
<feature type="signal peptide" evidence="1">
    <location>
        <begin position="1"/>
        <end position="26"/>
    </location>
</feature>
<feature type="chain" id="PRO_5011498573" evidence="1">
    <location>
        <begin position="27"/>
        <end position="90"/>
    </location>
</feature>
<dbReference type="RefSeq" id="WP_092790803.1">
    <property type="nucleotide sequence ID" value="NZ_FOPC01000005.1"/>
</dbReference>
<dbReference type="STRING" id="435880.SAMN04487988_105170"/>